<dbReference type="Pfam" id="PF00132">
    <property type="entry name" value="Hexapep"/>
    <property type="match status" value="1"/>
</dbReference>
<dbReference type="KEGG" id="mhor:MSHOH_0176"/>
<dbReference type="PANTHER" id="PTHR23416">
    <property type="entry name" value="SIALIC ACID SYNTHASE-RELATED"/>
    <property type="match status" value="1"/>
</dbReference>
<evidence type="ECO:0000256" key="1">
    <source>
        <dbReference type="ARBA" id="ARBA00022679"/>
    </source>
</evidence>
<dbReference type="InterPro" id="IPR018357">
    <property type="entry name" value="Hexapep_transf_CS"/>
</dbReference>
<dbReference type="AlphaFoldDB" id="A0A0E3S626"/>
<accession>A0A0E3S626</accession>
<dbReference type="PROSITE" id="PS00101">
    <property type="entry name" value="HEXAPEP_TRANSFERASES"/>
    <property type="match status" value="1"/>
</dbReference>
<dbReference type="InterPro" id="IPR051159">
    <property type="entry name" value="Hexapeptide_acetyltransf"/>
</dbReference>
<keyword evidence="3" id="KW-1185">Reference proteome</keyword>
<dbReference type="STRING" id="1434110.MSHOH_0176"/>
<proteinExistence type="predicted"/>
<keyword evidence="1" id="KW-0808">Transferase</keyword>
<protein>
    <submittedName>
        <fullName evidence="2">Uncharacterized protein</fullName>
    </submittedName>
</protein>
<evidence type="ECO:0000313" key="3">
    <source>
        <dbReference type="Proteomes" id="UP000033101"/>
    </source>
</evidence>
<dbReference type="InterPro" id="IPR001451">
    <property type="entry name" value="Hexapep"/>
</dbReference>
<dbReference type="PATRIC" id="fig|1434110.4.peg.200"/>
<dbReference type="Gene3D" id="2.160.10.10">
    <property type="entry name" value="Hexapeptide repeat proteins"/>
    <property type="match status" value="1"/>
</dbReference>
<reference evidence="2 3" key="1">
    <citation type="submission" date="2014-07" db="EMBL/GenBank/DDBJ databases">
        <title>Methanogenic archaea and the global carbon cycle.</title>
        <authorList>
            <person name="Henriksen J.R."/>
            <person name="Luke J."/>
            <person name="Reinhart S."/>
            <person name="Benedict M.N."/>
            <person name="Youngblut N.D."/>
            <person name="Metcalf M.E."/>
            <person name="Whitaker R.J."/>
            <person name="Metcalf W.W."/>
        </authorList>
    </citation>
    <scope>NUCLEOTIDE SEQUENCE [LARGE SCALE GENOMIC DNA]</scope>
    <source>
        <strain evidence="2 3">HB-1</strain>
    </source>
</reference>
<organism evidence="2 3">
    <name type="scientific">Methanosarcina horonobensis HB-1 = JCM 15518</name>
    <dbReference type="NCBI Taxonomy" id="1434110"/>
    <lineage>
        <taxon>Archaea</taxon>
        <taxon>Methanobacteriati</taxon>
        <taxon>Methanobacteriota</taxon>
        <taxon>Stenosarchaea group</taxon>
        <taxon>Methanomicrobia</taxon>
        <taxon>Methanosarcinales</taxon>
        <taxon>Methanosarcinaceae</taxon>
        <taxon>Methanosarcina</taxon>
    </lineage>
</organism>
<dbReference type="InterPro" id="IPR011004">
    <property type="entry name" value="Trimer_LpxA-like_sf"/>
</dbReference>
<sequence>MYNDPQKSHLSKKISIEDDVWIGTNATILPGVTIGKNSVIGAGAVVNKSIPPNSVVVGIPAKIIKTIDFFDRNEDNYH</sequence>
<gene>
    <name evidence="2" type="ORF">MSHOH_0176</name>
</gene>
<dbReference type="GO" id="GO:0016740">
    <property type="term" value="F:transferase activity"/>
    <property type="evidence" value="ECO:0007669"/>
    <property type="project" value="UniProtKB-KW"/>
</dbReference>
<evidence type="ECO:0000313" key="2">
    <source>
        <dbReference type="EMBL" id="AKB76659.1"/>
    </source>
</evidence>
<dbReference type="SUPFAM" id="SSF51161">
    <property type="entry name" value="Trimeric LpxA-like enzymes"/>
    <property type="match status" value="1"/>
</dbReference>
<dbReference type="EMBL" id="CP009516">
    <property type="protein sequence ID" value="AKB76659.1"/>
    <property type="molecule type" value="Genomic_DNA"/>
</dbReference>
<dbReference type="HOGENOM" id="CLU_051638_7_6_2"/>
<dbReference type="Proteomes" id="UP000033101">
    <property type="component" value="Chromosome"/>
</dbReference>
<name>A0A0E3S626_9EURY</name>